<evidence type="ECO:0000313" key="1">
    <source>
        <dbReference type="EMBL" id="KIO16976.1"/>
    </source>
</evidence>
<keyword evidence="2" id="KW-1185">Reference proteome</keyword>
<protein>
    <recommendedName>
        <fullName evidence="3">Reverse transcriptase zinc-binding domain-containing protein</fullName>
    </recommendedName>
</protein>
<name>A0A0C3Q2G0_9AGAM</name>
<sequence length="126" mass="14057">MEWAGGTAGSFALADRCPPSTTPRPHFFKLPRRIFGLVTQARSGHAFMGKYYKRFVPSEETGCPCGEADPQTRKHIIQQCGLYREYRYILEEEVPDLNLADILGSDKGVRALAKFIAKSGAFKKTS</sequence>
<gene>
    <name evidence="1" type="ORF">M407DRAFT_85414</name>
</gene>
<reference evidence="1 2" key="1">
    <citation type="submission" date="2014-04" db="EMBL/GenBank/DDBJ databases">
        <authorList>
            <consortium name="DOE Joint Genome Institute"/>
            <person name="Kuo A."/>
            <person name="Girlanda M."/>
            <person name="Perotto S."/>
            <person name="Kohler A."/>
            <person name="Nagy L.G."/>
            <person name="Floudas D."/>
            <person name="Copeland A."/>
            <person name="Barry K.W."/>
            <person name="Cichocki N."/>
            <person name="Veneault-Fourrey C."/>
            <person name="LaButti K."/>
            <person name="Lindquist E.A."/>
            <person name="Lipzen A."/>
            <person name="Lundell T."/>
            <person name="Morin E."/>
            <person name="Murat C."/>
            <person name="Sun H."/>
            <person name="Tunlid A."/>
            <person name="Henrissat B."/>
            <person name="Grigoriev I.V."/>
            <person name="Hibbett D.S."/>
            <person name="Martin F."/>
            <person name="Nordberg H.P."/>
            <person name="Cantor M.N."/>
            <person name="Hua S.X."/>
        </authorList>
    </citation>
    <scope>NUCLEOTIDE SEQUENCE [LARGE SCALE GENOMIC DNA]</scope>
    <source>
        <strain evidence="1 2">MUT 4182</strain>
    </source>
</reference>
<dbReference type="EMBL" id="KN823450">
    <property type="protein sequence ID" value="KIO16976.1"/>
    <property type="molecule type" value="Genomic_DNA"/>
</dbReference>
<dbReference type="HOGENOM" id="CLU_145146_0_0_1"/>
<dbReference type="STRING" id="1051891.A0A0C3Q2G0"/>
<evidence type="ECO:0008006" key="3">
    <source>
        <dbReference type="Google" id="ProtNLM"/>
    </source>
</evidence>
<organism evidence="1 2">
    <name type="scientific">Tulasnella calospora MUT 4182</name>
    <dbReference type="NCBI Taxonomy" id="1051891"/>
    <lineage>
        <taxon>Eukaryota</taxon>
        <taxon>Fungi</taxon>
        <taxon>Dikarya</taxon>
        <taxon>Basidiomycota</taxon>
        <taxon>Agaricomycotina</taxon>
        <taxon>Agaricomycetes</taxon>
        <taxon>Cantharellales</taxon>
        <taxon>Tulasnellaceae</taxon>
        <taxon>Tulasnella</taxon>
    </lineage>
</organism>
<proteinExistence type="predicted"/>
<dbReference type="Proteomes" id="UP000054248">
    <property type="component" value="Unassembled WGS sequence"/>
</dbReference>
<reference evidence="2" key="2">
    <citation type="submission" date="2015-01" db="EMBL/GenBank/DDBJ databases">
        <title>Evolutionary Origins and Diversification of the Mycorrhizal Mutualists.</title>
        <authorList>
            <consortium name="DOE Joint Genome Institute"/>
            <consortium name="Mycorrhizal Genomics Consortium"/>
            <person name="Kohler A."/>
            <person name="Kuo A."/>
            <person name="Nagy L.G."/>
            <person name="Floudas D."/>
            <person name="Copeland A."/>
            <person name="Barry K.W."/>
            <person name="Cichocki N."/>
            <person name="Veneault-Fourrey C."/>
            <person name="LaButti K."/>
            <person name="Lindquist E.A."/>
            <person name="Lipzen A."/>
            <person name="Lundell T."/>
            <person name="Morin E."/>
            <person name="Murat C."/>
            <person name="Riley R."/>
            <person name="Ohm R."/>
            <person name="Sun H."/>
            <person name="Tunlid A."/>
            <person name="Henrissat B."/>
            <person name="Grigoriev I.V."/>
            <person name="Hibbett D.S."/>
            <person name="Martin F."/>
        </authorList>
    </citation>
    <scope>NUCLEOTIDE SEQUENCE [LARGE SCALE GENOMIC DNA]</scope>
    <source>
        <strain evidence="2">MUT 4182</strain>
    </source>
</reference>
<dbReference type="AlphaFoldDB" id="A0A0C3Q2G0"/>
<evidence type="ECO:0000313" key="2">
    <source>
        <dbReference type="Proteomes" id="UP000054248"/>
    </source>
</evidence>
<accession>A0A0C3Q2G0</accession>
<dbReference type="OrthoDB" id="3230070at2759"/>